<proteinExistence type="predicted"/>
<dbReference type="Proteomes" id="UP000887116">
    <property type="component" value="Unassembled WGS sequence"/>
</dbReference>
<reference evidence="1" key="1">
    <citation type="submission" date="2020-07" db="EMBL/GenBank/DDBJ databases">
        <title>Multicomponent nature underlies the extraordinary mechanical properties of spider dragline silk.</title>
        <authorList>
            <person name="Kono N."/>
            <person name="Nakamura H."/>
            <person name="Mori M."/>
            <person name="Yoshida Y."/>
            <person name="Ohtoshi R."/>
            <person name="Malay A.D."/>
            <person name="Moran D.A.P."/>
            <person name="Tomita M."/>
            <person name="Numata K."/>
            <person name="Arakawa K."/>
        </authorList>
    </citation>
    <scope>NUCLEOTIDE SEQUENCE</scope>
</reference>
<sequence length="129" mass="14669">MFYLSVIRVYKVGVSTTRGFYHWDSVLSGTCSFFHKAFTNGTWDVPKKRSWVLKEGAKAVDLVTTFARMVAFQRGRVCTLAFFQQVVVIGKSEAIAEDHPSFKLHVWTEGVLLFVPVIRRSCLLSNDCE</sequence>
<keyword evidence="2" id="KW-1185">Reference proteome</keyword>
<accession>A0A8X6LH93</accession>
<evidence type="ECO:0000313" key="2">
    <source>
        <dbReference type="Proteomes" id="UP000887116"/>
    </source>
</evidence>
<protein>
    <submittedName>
        <fullName evidence="1">Uncharacterized protein</fullName>
    </submittedName>
</protein>
<name>A0A8X6LH93_TRICU</name>
<dbReference type="AlphaFoldDB" id="A0A8X6LH93"/>
<gene>
    <name evidence="1" type="ORF">TNCT_72701</name>
</gene>
<evidence type="ECO:0000313" key="1">
    <source>
        <dbReference type="EMBL" id="GFR09775.1"/>
    </source>
</evidence>
<organism evidence="1 2">
    <name type="scientific">Trichonephila clavata</name>
    <name type="common">Joro spider</name>
    <name type="synonym">Nephila clavata</name>
    <dbReference type="NCBI Taxonomy" id="2740835"/>
    <lineage>
        <taxon>Eukaryota</taxon>
        <taxon>Metazoa</taxon>
        <taxon>Ecdysozoa</taxon>
        <taxon>Arthropoda</taxon>
        <taxon>Chelicerata</taxon>
        <taxon>Arachnida</taxon>
        <taxon>Araneae</taxon>
        <taxon>Araneomorphae</taxon>
        <taxon>Entelegynae</taxon>
        <taxon>Araneoidea</taxon>
        <taxon>Nephilidae</taxon>
        <taxon>Trichonephila</taxon>
    </lineage>
</organism>
<comment type="caution">
    <text evidence="1">The sequence shown here is derived from an EMBL/GenBank/DDBJ whole genome shotgun (WGS) entry which is preliminary data.</text>
</comment>
<dbReference type="EMBL" id="BMAO01026440">
    <property type="protein sequence ID" value="GFR09775.1"/>
    <property type="molecule type" value="Genomic_DNA"/>
</dbReference>